<reference evidence="1" key="2">
    <citation type="submission" date="2025-09" db="UniProtKB">
        <authorList>
            <consortium name="Ensembl"/>
        </authorList>
    </citation>
    <scope>IDENTIFICATION</scope>
</reference>
<accession>A0A8C0BF92</accession>
<dbReference type="AlphaFoldDB" id="A0A8C0BF92"/>
<organism evidence="1 2">
    <name type="scientific">Buteo japonicus</name>
    <dbReference type="NCBI Taxonomy" id="224669"/>
    <lineage>
        <taxon>Eukaryota</taxon>
        <taxon>Metazoa</taxon>
        <taxon>Chordata</taxon>
        <taxon>Craniata</taxon>
        <taxon>Vertebrata</taxon>
        <taxon>Euteleostomi</taxon>
        <taxon>Archelosauria</taxon>
        <taxon>Archosauria</taxon>
        <taxon>Dinosauria</taxon>
        <taxon>Saurischia</taxon>
        <taxon>Theropoda</taxon>
        <taxon>Coelurosauria</taxon>
        <taxon>Aves</taxon>
        <taxon>Neognathae</taxon>
        <taxon>Neoaves</taxon>
        <taxon>Telluraves</taxon>
        <taxon>Accipitrimorphae</taxon>
        <taxon>Accipitriformes</taxon>
        <taxon>Accipitridae</taxon>
        <taxon>Accipitrinae</taxon>
        <taxon>Buteo</taxon>
    </lineage>
</organism>
<sequence length="75" mass="8456">MIPFLSWNSSLASAVSDLTKSAELTIMDDSKDDYQYEEIPADDEFSLQEDDEDLPKALQTIQEQAEDAQILVRTS</sequence>
<protein>
    <submittedName>
        <fullName evidence="1">Uncharacterized protein</fullName>
    </submittedName>
</protein>
<name>A0A8C0BF92_9AVES</name>
<dbReference type="Proteomes" id="UP000694555">
    <property type="component" value="Unplaced"/>
</dbReference>
<keyword evidence="2" id="KW-1185">Reference proteome</keyword>
<reference evidence="1" key="1">
    <citation type="submission" date="2025-08" db="UniProtKB">
        <authorList>
            <consortium name="Ensembl"/>
        </authorList>
    </citation>
    <scope>IDENTIFICATION</scope>
</reference>
<evidence type="ECO:0000313" key="2">
    <source>
        <dbReference type="Proteomes" id="UP000694555"/>
    </source>
</evidence>
<dbReference type="Ensembl" id="ENSBJAT00000016591.1">
    <property type="protein sequence ID" value="ENSBJAP00000016144.1"/>
    <property type="gene ID" value="ENSBJAG00000010697.1"/>
</dbReference>
<proteinExistence type="predicted"/>
<evidence type="ECO:0000313" key="1">
    <source>
        <dbReference type="Ensembl" id="ENSBJAP00000016144.1"/>
    </source>
</evidence>